<dbReference type="InterPro" id="IPR000010">
    <property type="entry name" value="Cystatin_dom"/>
</dbReference>
<dbReference type="SUPFAM" id="SSF54403">
    <property type="entry name" value="Cystatin/monellin"/>
    <property type="match status" value="1"/>
</dbReference>
<feature type="domain" description="Cystatin" evidence="2">
    <location>
        <begin position="68"/>
        <end position="161"/>
    </location>
</feature>
<evidence type="ECO:0000256" key="1">
    <source>
        <dbReference type="SAM" id="SignalP"/>
    </source>
</evidence>
<dbReference type="Pfam" id="PF00031">
    <property type="entry name" value="Cystatin"/>
    <property type="match status" value="1"/>
</dbReference>
<name>A0A9P0DY09_NEZVI</name>
<dbReference type="Gene3D" id="3.10.450.10">
    <property type="match status" value="1"/>
</dbReference>
<dbReference type="Proteomes" id="UP001152798">
    <property type="component" value="Chromosome 1"/>
</dbReference>
<feature type="signal peptide" evidence="1">
    <location>
        <begin position="1"/>
        <end position="17"/>
    </location>
</feature>
<sequence>MGPLIIVVLFLGISTYAKVCPGCREVSPNSPVIHEYLANTLQSLSTSPRGLIIQEQIEVKRILKAAFQCLMGGHKKKDPEDQEIKDLLSKAVSIHNSKSNDENILVIKIVEATSQVVAGLKYKLIFIGEGDTSKKQYNCVAEVLSQPWISPEPQLLSLNLSPL</sequence>
<keyword evidence="1" id="KW-0732">Signal</keyword>
<dbReference type="GO" id="GO:0004869">
    <property type="term" value="F:cysteine-type endopeptidase inhibitor activity"/>
    <property type="evidence" value="ECO:0007669"/>
    <property type="project" value="InterPro"/>
</dbReference>
<reference evidence="3" key="1">
    <citation type="submission" date="2022-01" db="EMBL/GenBank/DDBJ databases">
        <authorList>
            <person name="King R."/>
        </authorList>
    </citation>
    <scope>NUCLEOTIDE SEQUENCE</scope>
</reference>
<dbReference type="InterPro" id="IPR046350">
    <property type="entry name" value="Cystatin_sf"/>
</dbReference>
<dbReference type="AlphaFoldDB" id="A0A9P0DY09"/>
<evidence type="ECO:0000313" key="4">
    <source>
        <dbReference type="Proteomes" id="UP001152798"/>
    </source>
</evidence>
<protein>
    <recommendedName>
        <fullName evidence="2">Cystatin domain-containing protein</fullName>
    </recommendedName>
</protein>
<dbReference type="OrthoDB" id="1908104at2759"/>
<gene>
    <name evidence="3" type="ORF">NEZAVI_LOCUS408</name>
</gene>
<organism evidence="3 4">
    <name type="scientific">Nezara viridula</name>
    <name type="common">Southern green stink bug</name>
    <name type="synonym">Cimex viridulus</name>
    <dbReference type="NCBI Taxonomy" id="85310"/>
    <lineage>
        <taxon>Eukaryota</taxon>
        <taxon>Metazoa</taxon>
        <taxon>Ecdysozoa</taxon>
        <taxon>Arthropoda</taxon>
        <taxon>Hexapoda</taxon>
        <taxon>Insecta</taxon>
        <taxon>Pterygota</taxon>
        <taxon>Neoptera</taxon>
        <taxon>Paraneoptera</taxon>
        <taxon>Hemiptera</taxon>
        <taxon>Heteroptera</taxon>
        <taxon>Panheteroptera</taxon>
        <taxon>Pentatomomorpha</taxon>
        <taxon>Pentatomoidea</taxon>
        <taxon>Pentatomidae</taxon>
        <taxon>Pentatominae</taxon>
        <taxon>Nezara</taxon>
    </lineage>
</organism>
<feature type="chain" id="PRO_5040507964" description="Cystatin domain-containing protein" evidence="1">
    <location>
        <begin position="18"/>
        <end position="163"/>
    </location>
</feature>
<dbReference type="SMART" id="SM00043">
    <property type="entry name" value="CY"/>
    <property type="match status" value="1"/>
</dbReference>
<evidence type="ECO:0000259" key="2">
    <source>
        <dbReference type="SMART" id="SM00043"/>
    </source>
</evidence>
<dbReference type="CDD" id="cd00042">
    <property type="entry name" value="CY"/>
    <property type="match status" value="1"/>
</dbReference>
<dbReference type="EMBL" id="OV725077">
    <property type="protein sequence ID" value="CAH1388897.1"/>
    <property type="molecule type" value="Genomic_DNA"/>
</dbReference>
<evidence type="ECO:0000313" key="3">
    <source>
        <dbReference type="EMBL" id="CAH1388897.1"/>
    </source>
</evidence>
<keyword evidence="4" id="KW-1185">Reference proteome</keyword>
<proteinExistence type="predicted"/>
<accession>A0A9P0DY09</accession>